<evidence type="ECO:0000313" key="10">
    <source>
        <dbReference type="EMBL" id="KDR80295.1"/>
    </source>
</evidence>
<evidence type="ECO:0000259" key="9">
    <source>
        <dbReference type="SMART" id="SM01060"/>
    </source>
</evidence>
<keyword evidence="5" id="KW-0560">Oxidoreductase</keyword>
<dbReference type="GO" id="GO:0005739">
    <property type="term" value="C:mitochondrion"/>
    <property type="evidence" value="ECO:0007669"/>
    <property type="project" value="TreeGrafter"/>
</dbReference>
<dbReference type="GO" id="GO:0005777">
    <property type="term" value="C:peroxisome"/>
    <property type="evidence" value="ECO:0007669"/>
    <property type="project" value="TreeGrafter"/>
</dbReference>
<dbReference type="Gene3D" id="2.40.180.10">
    <property type="entry name" value="Catalase core domain"/>
    <property type="match status" value="1"/>
</dbReference>
<organism evidence="10 11">
    <name type="scientific">Galerina marginata (strain CBS 339.88)</name>
    <dbReference type="NCBI Taxonomy" id="685588"/>
    <lineage>
        <taxon>Eukaryota</taxon>
        <taxon>Fungi</taxon>
        <taxon>Dikarya</taxon>
        <taxon>Basidiomycota</taxon>
        <taxon>Agaricomycotina</taxon>
        <taxon>Agaricomycetes</taxon>
        <taxon>Agaricomycetidae</taxon>
        <taxon>Agaricales</taxon>
        <taxon>Agaricineae</taxon>
        <taxon>Strophariaceae</taxon>
        <taxon>Galerina</taxon>
    </lineage>
</organism>
<dbReference type="HOGENOM" id="CLU_010645_2_0_1"/>
<dbReference type="InterPro" id="IPR010582">
    <property type="entry name" value="Catalase_immune_responsive"/>
</dbReference>
<accession>A0A067TAP3</accession>
<keyword evidence="7" id="KW-0376">Hydrogen peroxide</keyword>
<name>A0A067TAP3_GALM3</name>
<keyword evidence="4 8" id="KW-0479">Metal-binding</keyword>
<reference evidence="11" key="1">
    <citation type="journal article" date="2014" name="Proc. Natl. Acad. Sci. U.S.A.">
        <title>Extensive sampling of basidiomycete genomes demonstrates inadequacy of the white-rot/brown-rot paradigm for wood decay fungi.</title>
        <authorList>
            <person name="Riley R."/>
            <person name="Salamov A.A."/>
            <person name="Brown D.W."/>
            <person name="Nagy L.G."/>
            <person name="Floudas D."/>
            <person name="Held B.W."/>
            <person name="Levasseur A."/>
            <person name="Lombard V."/>
            <person name="Morin E."/>
            <person name="Otillar R."/>
            <person name="Lindquist E.A."/>
            <person name="Sun H."/>
            <person name="LaButti K.M."/>
            <person name="Schmutz J."/>
            <person name="Jabbour D."/>
            <person name="Luo H."/>
            <person name="Baker S.E."/>
            <person name="Pisabarro A.G."/>
            <person name="Walton J.D."/>
            <person name="Blanchette R.A."/>
            <person name="Henrissat B."/>
            <person name="Martin F."/>
            <person name="Cullen D."/>
            <person name="Hibbett D.S."/>
            <person name="Grigoriev I.V."/>
        </authorList>
    </citation>
    <scope>NUCLEOTIDE SEQUENCE [LARGE SCALE GENOMIC DNA]</scope>
    <source>
        <strain evidence="11">CBS 339.88</strain>
    </source>
</reference>
<dbReference type="InterPro" id="IPR018028">
    <property type="entry name" value="Catalase"/>
</dbReference>
<dbReference type="STRING" id="685588.A0A067TAP3"/>
<evidence type="ECO:0000256" key="6">
    <source>
        <dbReference type="ARBA" id="ARBA00023004"/>
    </source>
</evidence>
<evidence type="ECO:0000256" key="8">
    <source>
        <dbReference type="PIRSR" id="PIRSR038928-2"/>
    </source>
</evidence>
<keyword evidence="11" id="KW-1185">Reference proteome</keyword>
<evidence type="ECO:0000256" key="4">
    <source>
        <dbReference type="ARBA" id="ARBA00022723"/>
    </source>
</evidence>
<dbReference type="InterPro" id="IPR020835">
    <property type="entry name" value="Catalase_sf"/>
</dbReference>
<comment type="similarity">
    <text evidence="1">Belongs to the catalase family.</text>
</comment>
<feature type="domain" description="Catalase core" evidence="9">
    <location>
        <begin position="4"/>
        <end position="398"/>
    </location>
</feature>
<sequence>MDYTTSYGSPVNYPHAAQRVSPTGPLLLQDFHAIDNLAHLARERIPERLVHAKGAGAYGYFEVTHDLSDITSQTLFHIPEGQTGAKVDATIRFSTVAGESGSADTARDIHGFAIKLRTDQGNLDWVLLDTPTFFIRDPAKYPDLVHATKRHPQTNLKDPDMFWDFFSQNPETVHQIMMLFSDRGTPDGFHQTHGHSGTTFKFVKKLDTSPTATSFVYFKLHVRTKKFKTLTSAEATRLAGEDPDYGTRKLYDAIECGDYPEYTVYIQTMTPEQQAQSEYYQRITFDVTKVWPYKEFPLREIGKLVLNRNPVNYFDEIEQLSYAPSRLIPYIETSPDPLLQSRLFIYPDTQRYRLGVNNQQLPTNAPIVKVANYQRAGAASYVSQGSRPNFQSSTNQLQFDGPIEAIDSQINDNQRQEVFHGTVYRELTTITPFDFVQPRALWLLWTEDEQETFVQNVTENLKLVKNIDILVAQIRVFLEVSPTLALKIWLAIYQILWDSWTETQKEVFFELLVEIILRLHPPFNFEEQLSVLPEHMVNNVKESLRQRSQ</sequence>
<dbReference type="GO" id="GO:0020037">
    <property type="term" value="F:heme binding"/>
    <property type="evidence" value="ECO:0007669"/>
    <property type="project" value="InterPro"/>
</dbReference>
<protein>
    <recommendedName>
        <fullName evidence="9">Catalase core domain-containing protein</fullName>
    </recommendedName>
</protein>
<dbReference type="GO" id="GO:0004096">
    <property type="term" value="F:catalase activity"/>
    <property type="evidence" value="ECO:0007669"/>
    <property type="project" value="UniProtKB-EC"/>
</dbReference>
<dbReference type="GO" id="GO:0046872">
    <property type="term" value="F:metal ion binding"/>
    <property type="evidence" value="ECO:0007669"/>
    <property type="project" value="UniProtKB-KW"/>
</dbReference>
<evidence type="ECO:0000256" key="5">
    <source>
        <dbReference type="ARBA" id="ARBA00023002"/>
    </source>
</evidence>
<dbReference type="PANTHER" id="PTHR11465">
    <property type="entry name" value="CATALASE"/>
    <property type="match status" value="1"/>
</dbReference>
<evidence type="ECO:0000256" key="7">
    <source>
        <dbReference type="ARBA" id="ARBA00023324"/>
    </source>
</evidence>
<comment type="cofactor">
    <cofactor evidence="8">
        <name>heme</name>
        <dbReference type="ChEBI" id="CHEBI:30413"/>
    </cofactor>
</comment>
<evidence type="ECO:0000256" key="3">
    <source>
        <dbReference type="ARBA" id="ARBA00022617"/>
    </source>
</evidence>
<gene>
    <name evidence="10" type="ORF">GALMADRAFT_153942</name>
</gene>
<proteinExistence type="inferred from homology"/>
<dbReference type="SMART" id="SM01060">
    <property type="entry name" value="Catalase"/>
    <property type="match status" value="1"/>
</dbReference>
<keyword evidence="6 8" id="KW-0408">Iron</keyword>
<dbReference type="Pfam" id="PF00199">
    <property type="entry name" value="Catalase"/>
    <property type="match status" value="1"/>
</dbReference>
<feature type="binding site" description="axial binding residue" evidence="8">
    <location>
        <position position="346"/>
    </location>
    <ligand>
        <name>heme</name>
        <dbReference type="ChEBI" id="CHEBI:30413"/>
    </ligand>
    <ligandPart>
        <name>Fe</name>
        <dbReference type="ChEBI" id="CHEBI:18248"/>
    </ligandPart>
</feature>
<dbReference type="PIRSF" id="PIRSF038928">
    <property type="entry name" value="Catalase_clade1-3"/>
    <property type="match status" value="1"/>
</dbReference>
<keyword evidence="3 8" id="KW-0349">Heme</keyword>
<evidence type="ECO:0000313" key="11">
    <source>
        <dbReference type="Proteomes" id="UP000027222"/>
    </source>
</evidence>
<dbReference type="OrthoDB" id="6880011at2759"/>
<dbReference type="InterPro" id="IPR024711">
    <property type="entry name" value="Catalase_clade1/3"/>
</dbReference>
<dbReference type="GO" id="GO:0042542">
    <property type="term" value="P:response to hydrogen peroxide"/>
    <property type="evidence" value="ECO:0007669"/>
    <property type="project" value="TreeGrafter"/>
</dbReference>
<dbReference type="SUPFAM" id="SSF56634">
    <property type="entry name" value="Heme-dependent catalase-like"/>
    <property type="match status" value="1"/>
</dbReference>
<dbReference type="PRINTS" id="PR00067">
    <property type="entry name" value="CATALASE"/>
</dbReference>
<dbReference type="Proteomes" id="UP000027222">
    <property type="component" value="Unassembled WGS sequence"/>
</dbReference>
<dbReference type="AlphaFoldDB" id="A0A067TAP3"/>
<evidence type="ECO:0000256" key="1">
    <source>
        <dbReference type="ARBA" id="ARBA00005329"/>
    </source>
</evidence>
<dbReference type="Pfam" id="PF06628">
    <property type="entry name" value="Catalase-rel"/>
    <property type="match status" value="1"/>
</dbReference>
<keyword evidence="2" id="KW-0575">Peroxidase</keyword>
<dbReference type="InterPro" id="IPR011614">
    <property type="entry name" value="Catalase_core"/>
</dbReference>
<dbReference type="PANTHER" id="PTHR11465:SF9">
    <property type="entry name" value="CATALASE"/>
    <property type="match status" value="1"/>
</dbReference>
<dbReference type="GO" id="GO:0042744">
    <property type="term" value="P:hydrogen peroxide catabolic process"/>
    <property type="evidence" value="ECO:0007669"/>
    <property type="project" value="UniProtKB-KW"/>
</dbReference>
<evidence type="ECO:0000256" key="2">
    <source>
        <dbReference type="ARBA" id="ARBA00022559"/>
    </source>
</evidence>
<dbReference type="EMBL" id="KL142372">
    <property type="protein sequence ID" value="KDR80295.1"/>
    <property type="molecule type" value="Genomic_DNA"/>
</dbReference>
<dbReference type="PROSITE" id="PS51402">
    <property type="entry name" value="CATALASE_3"/>
    <property type="match status" value="1"/>
</dbReference>